<organism evidence="1 2">
    <name type="scientific">Bacteroides reticulotermitis</name>
    <dbReference type="NCBI Taxonomy" id="1133319"/>
    <lineage>
        <taxon>Bacteria</taxon>
        <taxon>Pseudomonadati</taxon>
        <taxon>Bacteroidota</taxon>
        <taxon>Bacteroidia</taxon>
        <taxon>Bacteroidales</taxon>
        <taxon>Bacteroidaceae</taxon>
        <taxon>Bacteroides</taxon>
    </lineage>
</organism>
<evidence type="ECO:0000313" key="1">
    <source>
        <dbReference type="EMBL" id="MBB4046317.1"/>
    </source>
</evidence>
<gene>
    <name evidence="1" type="ORF">GGR06_004151</name>
</gene>
<dbReference type="Proteomes" id="UP000560658">
    <property type="component" value="Unassembled WGS sequence"/>
</dbReference>
<keyword evidence="2" id="KW-1185">Reference proteome</keyword>
<dbReference type="RefSeq" id="WP_148298484.1">
    <property type="nucleotide sequence ID" value="NZ_JACIER010000028.1"/>
</dbReference>
<accession>A0A840D1I0</accession>
<dbReference type="AlphaFoldDB" id="A0A840D1I0"/>
<dbReference type="EMBL" id="JACIER010000028">
    <property type="protein sequence ID" value="MBB4046317.1"/>
    <property type="molecule type" value="Genomic_DNA"/>
</dbReference>
<evidence type="ECO:0008006" key="3">
    <source>
        <dbReference type="Google" id="ProtNLM"/>
    </source>
</evidence>
<sequence length="425" mass="47931">MQKRFIISKTQFYMRKKIVSLLFFIPMSITLFAQWECPSQLGGNLKQIGESDFSWGVELTGGAGYLTNSLILNQMSLFGLNYTNKQHTVYLEGGFKTWYQGDYDLKIKSGTIFPGLREAFYQNNSSLGNLTLGLQSIRSEDVYLVNERVLGLNYKKDFNRIGLNVFGGTVSKYFARNGTFCNMAYLYDILPYMNQPLLGESLGQTNLAGMTLGFRPSAKDNEFSDDGLGGEKSRSFLHVETVGLALYSEFGSWIKTPTVMGGVYSNIEIGNGYWLKPELLYSSGGNSALIYCAKFEKSVMWQNSHRTVFSASYYGQTAFDSDNGDSENKSSNSFSNILAGTVLRFDTPDMPFYMLSVKHTIPKLKAHLKVQYVGQTKNDPNSEFDIEIGKKFFNKLLINASYGYVNSPELLSNPNLFRLEMRFNF</sequence>
<protein>
    <recommendedName>
        <fullName evidence="3">Porin</fullName>
    </recommendedName>
</protein>
<evidence type="ECO:0000313" key="2">
    <source>
        <dbReference type="Proteomes" id="UP000560658"/>
    </source>
</evidence>
<name>A0A840D1I0_9BACE</name>
<comment type="caution">
    <text evidence="1">The sequence shown here is derived from an EMBL/GenBank/DDBJ whole genome shotgun (WGS) entry which is preliminary data.</text>
</comment>
<proteinExistence type="predicted"/>
<reference evidence="1" key="1">
    <citation type="submission" date="2020-08" db="EMBL/GenBank/DDBJ databases">
        <title>Genomic Encyclopedia of Type Strains, Phase IV (KMG-IV): sequencing the most valuable type-strain genomes for metagenomic binning, comparative biology and taxonomic classification.</title>
        <authorList>
            <person name="Goeker M."/>
        </authorList>
    </citation>
    <scope>NUCLEOTIDE SEQUENCE [LARGE SCALE GENOMIC DNA]</scope>
    <source>
        <strain evidence="1">DSM 105720</strain>
    </source>
</reference>